<evidence type="ECO:0000313" key="1">
    <source>
        <dbReference type="EMBL" id="CAD8167913.1"/>
    </source>
</evidence>
<dbReference type="AlphaFoldDB" id="A0A8S1UUL7"/>
<gene>
    <name evidence="1" type="ORF">PPENT_87.1.T0480094</name>
</gene>
<evidence type="ECO:0000313" key="2">
    <source>
        <dbReference type="Proteomes" id="UP000689195"/>
    </source>
</evidence>
<dbReference type="EMBL" id="CAJJDO010000048">
    <property type="protein sequence ID" value="CAD8167913.1"/>
    <property type="molecule type" value="Genomic_DNA"/>
</dbReference>
<protein>
    <submittedName>
        <fullName evidence="1">Uncharacterized protein</fullName>
    </submittedName>
</protein>
<keyword evidence="2" id="KW-1185">Reference proteome</keyword>
<comment type="caution">
    <text evidence="1">The sequence shown here is derived from an EMBL/GenBank/DDBJ whole genome shotgun (WGS) entry which is preliminary data.</text>
</comment>
<dbReference type="Proteomes" id="UP000689195">
    <property type="component" value="Unassembled WGS sequence"/>
</dbReference>
<reference evidence="1" key="1">
    <citation type="submission" date="2021-01" db="EMBL/GenBank/DDBJ databases">
        <authorList>
            <consortium name="Genoscope - CEA"/>
            <person name="William W."/>
        </authorList>
    </citation>
    <scope>NUCLEOTIDE SEQUENCE</scope>
</reference>
<accession>A0A8S1UUL7</accession>
<name>A0A8S1UUL7_9CILI</name>
<organism evidence="1 2">
    <name type="scientific">Paramecium pentaurelia</name>
    <dbReference type="NCBI Taxonomy" id="43138"/>
    <lineage>
        <taxon>Eukaryota</taxon>
        <taxon>Sar</taxon>
        <taxon>Alveolata</taxon>
        <taxon>Ciliophora</taxon>
        <taxon>Intramacronucleata</taxon>
        <taxon>Oligohymenophorea</taxon>
        <taxon>Peniculida</taxon>
        <taxon>Parameciidae</taxon>
        <taxon>Paramecium</taxon>
    </lineage>
</organism>
<proteinExistence type="predicted"/>
<sequence>MNLFVLFVIYVIFNIVTIQISKSKLIIKVDYVVKILNKYSLKYQKNEDQYIDFILELLQYFNNLMIQQKLIQFQIII</sequence>